<proteinExistence type="predicted"/>
<evidence type="ECO:0000313" key="1">
    <source>
        <dbReference type="EMBL" id="JAH57149.1"/>
    </source>
</evidence>
<protein>
    <submittedName>
        <fullName evidence="1">Uncharacterized protein</fullName>
    </submittedName>
</protein>
<dbReference type="EMBL" id="GBXM01051428">
    <property type="protein sequence ID" value="JAH57149.1"/>
    <property type="molecule type" value="Transcribed_RNA"/>
</dbReference>
<name>A0A0E9TTX2_ANGAN</name>
<dbReference type="AlphaFoldDB" id="A0A0E9TTX2"/>
<reference evidence="1" key="1">
    <citation type="submission" date="2014-11" db="EMBL/GenBank/DDBJ databases">
        <authorList>
            <person name="Amaro Gonzalez C."/>
        </authorList>
    </citation>
    <scope>NUCLEOTIDE SEQUENCE</scope>
</reference>
<sequence>MFPEDPALRIRTTRLPSPFFIWILIVFVEV</sequence>
<organism evidence="1">
    <name type="scientific">Anguilla anguilla</name>
    <name type="common">European freshwater eel</name>
    <name type="synonym">Muraena anguilla</name>
    <dbReference type="NCBI Taxonomy" id="7936"/>
    <lineage>
        <taxon>Eukaryota</taxon>
        <taxon>Metazoa</taxon>
        <taxon>Chordata</taxon>
        <taxon>Craniata</taxon>
        <taxon>Vertebrata</taxon>
        <taxon>Euteleostomi</taxon>
        <taxon>Actinopterygii</taxon>
        <taxon>Neopterygii</taxon>
        <taxon>Teleostei</taxon>
        <taxon>Anguilliformes</taxon>
        <taxon>Anguillidae</taxon>
        <taxon>Anguilla</taxon>
    </lineage>
</organism>
<reference evidence="1" key="2">
    <citation type="journal article" date="2015" name="Fish Shellfish Immunol.">
        <title>Early steps in the European eel (Anguilla anguilla)-Vibrio vulnificus interaction in the gills: Role of the RtxA13 toxin.</title>
        <authorList>
            <person name="Callol A."/>
            <person name="Pajuelo D."/>
            <person name="Ebbesson L."/>
            <person name="Teles M."/>
            <person name="MacKenzie S."/>
            <person name="Amaro C."/>
        </authorList>
    </citation>
    <scope>NUCLEOTIDE SEQUENCE</scope>
</reference>
<accession>A0A0E9TTX2</accession>